<evidence type="ECO:0000256" key="3">
    <source>
        <dbReference type="ARBA" id="ARBA00022723"/>
    </source>
</evidence>
<comment type="cofactor">
    <cofactor evidence="1">
        <name>Zn(2+)</name>
        <dbReference type="ChEBI" id="CHEBI:29105"/>
    </cofactor>
</comment>
<dbReference type="InterPro" id="IPR045090">
    <property type="entry name" value="Pept_M3A_M3B"/>
</dbReference>
<dbReference type="InterPro" id="IPR042088">
    <property type="entry name" value="OligoPept_F_C"/>
</dbReference>
<keyword evidence="5" id="KW-0862">Zinc</keyword>
<dbReference type="Pfam" id="PF08439">
    <property type="entry name" value="Peptidase_M3_N"/>
    <property type="match status" value="1"/>
</dbReference>
<dbReference type="PANTHER" id="PTHR11804:SF84">
    <property type="entry name" value="SACCHAROLYSIN"/>
    <property type="match status" value="1"/>
</dbReference>
<evidence type="ECO:0000256" key="4">
    <source>
        <dbReference type="ARBA" id="ARBA00022801"/>
    </source>
</evidence>
<dbReference type="NCBIfam" id="TIGR00181">
    <property type="entry name" value="pepF"/>
    <property type="match status" value="1"/>
</dbReference>
<dbReference type="Gene3D" id="1.10.287.830">
    <property type="entry name" value="putative peptidase helix hairpin domain like"/>
    <property type="match status" value="1"/>
</dbReference>
<dbReference type="GO" id="GO:0046872">
    <property type="term" value="F:metal ion binding"/>
    <property type="evidence" value="ECO:0007669"/>
    <property type="project" value="UniProtKB-KW"/>
</dbReference>
<evidence type="ECO:0000256" key="1">
    <source>
        <dbReference type="ARBA" id="ARBA00001947"/>
    </source>
</evidence>
<dbReference type="Gene3D" id="1.10.1370.20">
    <property type="entry name" value="Oligoendopeptidase f, C-terminal domain"/>
    <property type="match status" value="1"/>
</dbReference>
<feature type="domain" description="Oligopeptidase F N-terminal" evidence="8">
    <location>
        <begin position="133"/>
        <end position="200"/>
    </location>
</feature>
<organism evidence="9">
    <name type="scientific">hydrothermal vent metagenome</name>
    <dbReference type="NCBI Taxonomy" id="652676"/>
    <lineage>
        <taxon>unclassified sequences</taxon>
        <taxon>metagenomes</taxon>
        <taxon>ecological metagenomes</taxon>
    </lineage>
</organism>
<evidence type="ECO:0000256" key="5">
    <source>
        <dbReference type="ARBA" id="ARBA00022833"/>
    </source>
</evidence>
<dbReference type="GO" id="GO:0006518">
    <property type="term" value="P:peptide metabolic process"/>
    <property type="evidence" value="ECO:0007669"/>
    <property type="project" value="TreeGrafter"/>
</dbReference>
<dbReference type="InterPro" id="IPR004438">
    <property type="entry name" value="Peptidase_M3B"/>
</dbReference>
<evidence type="ECO:0000256" key="6">
    <source>
        <dbReference type="ARBA" id="ARBA00023049"/>
    </source>
</evidence>
<dbReference type="SUPFAM" id="SSF55486">
    <property type="entry name" value="Metalloproteases ('zincins'), catalytic domain"/>
    <property type="match status" value="1"/>
</dbReference>
<feature type="domain" description="Peptidase M3A/M3B catalytic" evidence="7">
    <location>
        <begin position="226"/>
        <end position="606"/>
    </location>
</feature>
<evidence type="ECO:0000259" key="7">
    <source>
        <dbReference type="Pfam" id="PF01432"/>
    </source>
</evidence>
<sequence>MKRILIKSLLVFLFLSTFINAQTLKRENIDDKYKWNLKDLYSSVDEWQQDKTRIENRIDEITKFKGKLAESADNLLYTLKTMYSIYREFSKFSSYALRLKDQDLGNSFNESLASQADALGTKLSEAASFFDPEVLRIDKNKMAQFYKDQPELKDYKIILDNIQRLRPHTLTEGEEKILASFGLTASNQYNVYGIFTNSEMPSPEIILSNGEKVKLTSSGYVKNRTNPNRADREKVFREFFNKYGRFEKTIGANLTGHVKTDYVFAKDRKYDTALEAALNKFNVPTSVYKNLIKQINNNLPTLHRFLRLKKRMLGLDTLHYYDLYTSIVEKVNMKFTVDEGQQEILKGLAPLGKEYTAVLEKAFKNRWIDYYPTEGKRSGAYSTGSEYDNHPYILMNWTDDYNSLSTLAHELGHTMHSYLSNQNQPYQTSQYPIFVAEIASTCNENLLNDYMIKHAKNEKEKLFLLGSYLENLRNTLFRQVSFAEFELDIHTKIENGEPLNGEIMSKLYYDIVKKYYGNDEGICVVDPYIQYEWAYIPHFYYNYYVYQYSTSIIYATAFSEKILAEGKPAVEKYFNIIKGGGSDYPINLIKKAGVDPMSAEPFDLAIKRMNDVMDQIEEILDK</sequence>
<dbReference type="GO" id="GO:0006508">
    <property type="term" value="P:proteolysis"/>
    <property type="evidence" value="ECO:0007669"/>
    <property type="project" value="UniProtKB-KW"/>
</dbReference>
<evidence type="ECO:0000256" key="2">
    <source>
        <dbReference type="ARBA" id="ARBA00022670"/>
    </source>
</evidence>
<dbReference type="InterPro" id="IPR013647">
    <property type="entry name" value="OligopepF_N_dom"/>
</dbReference>
<keyword evidence="3" id="KW-0479">Metal-binding</keyword>
<dbReference type="GO" id="GO:0004222">
    <property type="term" value="F:metalloendopeptidase activity"/>
    <property type="evidence" value="ECO:0007669"/>
    <property type="project" value="InterPro"/>
</dbReference>
<reference evidence="9" key="1">
    <citation type="submission" date="2018-06" db="EMBL/GenBank/DDBJ databases">
        <authorList>
            <person name="Zhirakovskaya E."/>
        </authorList>
    </citation>
    <scope>NUCLEOTIDE SEQUENCE</scope>
</reference>
<dbReference type="EC" id="3.4.24.-" evidence="9"/>
<keyword evidence="6" id="KW-0482">Metalloprotease</keyword>
<keyword evidence="2" id="KW-0645">Protease</keyword>
<dbReference type="EMBL" id="UOGD01000171">
    <property type="protein sequence ID" value="VAX20538.1"/>
    <property type="molecule type" value="Genomic_DNA"/>
</dbReference>
<dbReference type="Pfam" id="PF01432">
    <property type="entry name" value="Peptidase_M3"/>
    <property type="match status" value="1"/>
</dbReference>
<proteinExistence type="predicted"/>
<name>A0A3B1C9I2_9ZZZZ</name>
<evidence type="ECO:0000259" key="8">
    <source>
        <dbReference type="Pfam" id="PF08439"/>
    </source>
</evidence>
<dbReference type="PANTHER" id="PTHR11804">
    <property type="entry name" value="PROTEASE M3 THIMET OLIGOPEPTIDASE-RELATED"/>
    <property type="match status" value="1"/>
</dbReference>
<protein>
    <submittedName>
        <fullName evidence="9">Oligoendopeptidase F</fullName>
        <ecNumber evidence="9">3.4.24.-</ecNumber>
    </submittedName>
</protein>
<dbReference type="InterPro" id="IPR001567">
    <property type="entry name" value="Pept_M3A_M3B_dom"/>
</dbReference>
<evidence type="ECO:0000313" key="9">
    <source>
        <dbReference type="EMBL" id="VAX20538.1"/>
    </source>
</evidence>
<dbReference type="AlphaFoldDB" id="A0A3B1C9I2"/>
<dbReference type="Gene3D" id="1.20.140.70">
    <property type="entry name" value="Oligopeptidase f, N-terminal domain"/>
    <property type="match status" value="1"/>
</dbReference>
<gene>
    <name evidence="9" type="ORF">MNBD_IGNAVI01-495</name>
</gene>
<keyword evidence="4 9" id="KW-0378">Hydrolase</keyword>
<accession>A0A3B1C9I2</accession>
<dbReference type="CDD" id="cd09608">
    <property type="entry name" value="M3B_PepF"/>
    <property type="match status" value="1"/>
</dbReference>